<feature type="transmembrane region" description="Helical" evidence="2">
    <location>
        <begin position="81"/>
        <end position="101"/>
    </location>
</feature>
<proteinExistence type="predicted"/>
<protein>
    <recommendedName>
        <fullName evidence="5">DUF2637 domain-containing protein</fullName>
    </recommendedName>
</protein>
<feature type="transmembrane region" description="Helical" evidence="2">
    <location>
        <begin position="113"/>
        <end position="134"/>
    </location>
</feature>
<sequence>MRMQQAIEQNSQQESQASSSVGKSGWARRREEREAARLARQLAKTARKDQAASLNAFDVTRTEPGSFYEQAIEWTHRADKIINLVLGYLLAIASVLGFMDVLSNGEVLGHVPFLFYIWLLIMGLGVDFQILLVIGRVPDLARMVGHPVGKWVLVTFNIVFLAFLAYVSIVIGAVFTQHRDVPGTIAQAMQMLGINSTSFVYERAALATCLLILMAIDRTMERWRMQIAVGNRQQQLEKQQAQVSEVETSVESVQPAQNAQASELTQVVQAMQEMNAQNLAAMQAMNNEMLNRFSQVTVELVRETIERTVATVALPSAESPALPAGKAKDEATSESRPSLNEQNLFEDESGRTTEALSAIDFKFRGAQPFTPDYGKLIADMYQENPDLKVADIVDELRCARSTATKWLKRVKDEA</sequence>
<organism evidence="3 4">
    <name type="scientific">Ktedonobacter robiniae</name>
    <dbReference type="NCBI Taxonomy" id="2778365"/>
    <lineage>
        <taxon>Bacteria</taxon>
        <taxon>Bacillati</taxon>
        <taxon>Chloroflexota</taxon>
        <taxon>Ktedonobacteria</taxon>
        <taxon>Ktedonobacterales</taxon>
        <taxon>Ktedonobacteraceae</taxon>
        <taxon>Ktedonobacter</taxon>
    </lineage>
</organism>
<keyword evidence="2" id="KW-1133">Transmembrane helix</keyword>
<evidence type="ECO:0000313" key="3">
    <source>
        <dbReference type="EMBL" id="GHO56951.1"/>
    </source>
</evidence>
<feature type="compositionally biased region" description="Polar residues" evidence="1">
    <location>
        <begin position="334"/>
        <end position="343"/>
    </location>
</feature>
<keyword evidence="4" id="KW-1185">Reference proteome</keyword>
<name>A0ABQ3UVV8_9CHLR</name>
<feature type="transmembrane region" description="Helical" evidence="2">
    <location>
        <begin position="154"/>
        <end position="175"/>
    </location>
</feature>
<evidence type="ECO:0000256" key="1">
    <source>
        <dbReference type="SAM" id="MobiDB-lite"/>
    </source>
</evidence>
<feature type="region of interest" description="Disordered" evidence="1">
    <location>
        <begin position="316"/>
        <end position="350"/>
    </location>
</feature>
<comment type="caution">
    <text evidence="3">The sequence shown here is derived from an EMBL/GenBank/DDBJ whole genome shotgun (WGS) entry which is preliminary data.</text>
</comment>
<gene>
    <name evidence="3" type="ORF">KSB_54260</name>
</gene>
<evidence type="ECO:0000313" key="4">
    <source>
        <dbReference type="Proteomes" id="UP000654345"/>
    </source>
</evidence>
<keyword evidence="2" id="KW-0812">Transmembrane</keyword>
<feature type="transmembrane region" description="Helical" evidence="2">
    <location>
        <begin position="199"/>
        <end position="216"/>
    </location>
</feature>
<feature type="region of interest" description="Disordered" evidence="1">
    <location>
        <begin position="1"/>
        <end position="33"/>
    </location>
</feature>
<evidence type="ECO:0000256" key="2">
    <source>
        <dbReference type="SAM" id="Phobius"/>
    </source>
</evidence>
<dbReference type="EMBL" id="BNJG01000002">
    <property type="protein sequence ID" value="GHO56951.1"/>
    <property type="molecule type" value="Genomic_DNA"/>
</dbReference>
<accession>A0ABQ3UVV8</accession>
<dbReference type="Proteomes" id="UP000654345">
    <property type="component" value="Unassembled WGS sequence"/>
</dbReference>
<keyword evidence="2" id="KW-0472">Membrane</keyword>
<evidence type="ECO:0008006" key="5">
    <source>
        <dbReference type="Google" id="ProtNLM"/>
    </source>
</evidence>
<reference evidence="3 4" key="1">
    <citation type="journal article" date="2021" name="Int. J. Syst. Evol. Microbiol.">
        <title>Reticulibacter mediterranei gen. nov., sp. nov., within the new family Reticulibacteraceae fam. nov., and Ktedonospora formicarum gen. nov., sp. nov., Ktedonobacter robiniae sp. nov., Dictyobacter formicarum sp. nov. and Dictyobacter arantiisoli sp. nov., belonging to the class Ktedonobacteria.</title>
        <authorList>
            <person name="Yabe S."/>
            <person name="Zheng Y."/>
            <person name="Wang C.M."/>
            <person name="Sakai Y."/>
            <person name="Abe K."/>
            <person name="Yokota A."/>
            <person name="Donadio S."/>
            <person name="Cavaletti L."/>
            <person name="Monciardini P."/>
        </authorList>
    </citation>
    <scope>NUCLEOTIDE SEQUENCE [LARGE SCALE GENOMIC DNA]</scope>
    <source>
        <strain evidence="3 4">SOSP1-30</strain>
    </source>
</reference>
<feature type="compositionally biased region" description="Low complexity" evidence="1">
    <location>
        <begin position="1"/>
        <end position="20"/>
    </location>
</feature>